<accession>A0A9N9JFX2</accession>
<dbReference type="OrthoDB" id="2428671at2759"/>
<name>A0A9N9JFX2_9GLOM</name>
<keyword evidence="2" id="KW-1185">Reference proteome</keyword>
<dbReference type="Proteomes" id="UP000789396">
    <property type="component" value="Unassembled WGS sequence"/>
</dbReference>
<dbReference type="Gene3D" id="1.10.10.1010">
    <property type="entry name" value="Intein homing endonuclease, domain IV"/>
    <property type="match status" value="1"/>
</dbReference>
<dbReference type="AlphaFoldDB" id="A0A9N9JFX2"/>
<feature type="non-terminal residue" evidence="1">
    <location>
        <position position="1"/>
    </location>
</feature>
<gene>
    <name evidence="1" type="ORF">RFULGI_LOCUS15532</name>
</gene>
<evidence type="ECO:0000313" key="1">
    <source>
        <dbReference type="EMBL" id="CAG8777421.1"/>
    </source>
</evidence>
<proteinExistence type="predicted"/>
<sequence>ITQHYEKQINTIQHDDAESVKENKSPIPLVSRRKKNPRCKKCNIRRPHYDENSNQCKDCYRASLRALSGNKLIDDFIESTQTFYRRCRHDKKLEFIPYKQFTNIEYLAKGGFSVIYKATWIDGPISRWNPKRQKYGRKGNYD</sequence>
<protein>
    <submittedName>
        <fullName evidence="1">12446_t:CDS:1</fullName>
    </submittedName>
</protein>
<evidence type="ECO:0000313" key="2">
    <source>
        <dbReference type="Proteomes" id="UP000789396"/>
    </source>
</evidence>
<reference evidence="1" key="1">
    <citation type="submission" date="2021-06" db="EMBL/GenBank/DDBJ databases">
        <authorList>
            <person name="Kallberg Y."/>
            <person name="Tangrot J."/>
            <person name="Rosling A."/>
        </authorList>
    </citation>
    <scope>NUCLEOTIDE SEQUENCE</scope>
    <source>
        <strain evidence="1">IN212</strain>
    </source>
</reference>
<comment type="caution">
    <text evidence="1">The sequence shown here is derived from an EMBL/GenBank/DDBJ whole genome shotgun (WGS) entry which is preliminary data.</text>
</comment>
<organism evidence="1 2">
    <name type="scientific">Racocetra fulgida</name>
    <dbReference type="NCBI Taxonomy" id="60492"/>
    <lineage>
        <taxon>Eukaryota</taxon>
        <taxon>Fungi</taxon>
        <taxon>Fungi incertae sedis</taxon>
        <taxon>Mucoromycota</taxon>
        <taxon>Glomeromycotina</taxon>
        <taxon>Glomeromycetes</taxon>
        <taxon>Diversisporales</taxon>
        <taxon>Gigasporaceae</taxon>
        <taxon>Racocetra</taxon>
    </lineage>
</organism>
<dbReference type="EMBL" id="CAJVPZ010050338">
    <property type="protein sequence ID" value="CAG8777421.1"/>
    <property type="molecule type" value="Genomic_DNA"/>
</dbReference>
<feature type="non-terminal residue" evidence="1">
    <location>
        <position position="142"/>
    </location>
</feature>